<dbReference type="OrthoDB" id="6116485at2759"/>
<evidence type="ECO:0000313" key="3">
    <source>
        <dbReference type="Proteomes" id="UP000288716"/>
    </source>
</evidence>
<accession>A0A443RSF3</accession>
<evidence type="ECO:0000259" key="1">
    <source>
        <dbReference type="PROSITE" id="PS50208"/>
    </source>
</evidence>
<gene>
    <name evidence="2" type="ORF">B4U80_14674</name>
</gene>
<dbReference type="AlphaFoldDB" id="A0A443RSF3"/>
<name>A0A443RSF3_9ACAR</name>
<sequence>MTPAHSSHIKPEYKFEDGLCLIFNHKWYHPKFGNCLREREGTEVDVRALTDYFKQSGFTVNDFHYQTVKEIKQLLNDYAQNNDSGAYARR</sequence>
<keyword evidence="3" id="KW-1185">Reference proteome</keyword>
<feature type="domain" description="Caspase family p20" evidence="1">
    <location>
        <begin position="16"/>
        <end position="86"/>
    </location>
</feature>
<evidence type="ECO:0000313" key="2">
    <source>
        <dbReference type="EMBL" id="RWS18168.1"/>
    </source>
</evidence>
<dbReference type="Pfam" id="PF00656">
    <property type="entry name" value="Peptidase_C14"/>
    <property type="match status" value="1"/>
</dbReference>
<comment type="caution">
    <text evidence="2">The sequence shown here is derived from an EMBL/GenBank/DDBJ whole genome shotgun (WGS) entry which is preliminary data.</text>
</comment>
<dbReference type="EMBL" id="NCKV01044880">
    <property type="protein sequence ID" value="RWS18168.1"/>
    <property type="molecule type" value="Genomic_DNA"/>
</dbReference>
<dbReference type="PROSITE" id="PS50208">
    <property type="entry name" value="CASPASE_P20"/>
    <property type="match status" value="1"/>
</dbReference>
<dbReference type="Gene3D" id="3.40.50.1460">
    <property type="match status" value="1"/>
</dbReference>
<dbReference type="InterPro" id="IPR001309">
    <property type="entry name" value="Pept_C14_p20"/>
</dbReference>
<proteinExistence type="predicted"/>
<dbReference type="GO" id="GO:0006508">
    <property type="term" value="P:proteolysis"/>
    <property type="evidence" value="ECO:0007669"/>
    <property type="project" value="InterPro"/>
</dbReference>
<dbReference type="Proteomes" id="UP000288716">
    <property type="component" value="Unassembled WGS sequence"/>
</dbReference>
<dbReference type="SUPFAM" id="SSF52129">
    <property type="entry name" value="Caspase-like"/>
    <property type="match status" value="1"/>
</dbReference>
<dbReference type="InterPro" id="IPR011600">
    <property type="entry name" value="Pept_C14_caspase"/>
</dbReference>
<protein>
    <recommendedName>
        <fullName evidence="1">Caspase family p20 domain-containing protein</fullName>
    </recommendedName>
</protein>
<dbReference type="InterPro" id="IPR029030">
    <property type="entry name" value="Caspase-like_dom_sf"/>
</dbReference>
<dbReference type="GO" id="GO:0004197">
    <property type="term" value="F:cysteine-type endopeptidase activity"/>
    <property type="evidence" value="ECO:0007669"/>
    <property type="project" value="InterPro"/>
</dbReference>
<reference evidence="2 3" key="1">
    <citation type="journal article" date="2018" name="Gigascience">
        <title>Genomes of trombidid mites reveal novel predicted allergens and laterally-transferred genes associated with secondary metabolism.</title>
        <authorList>
            <person name="Dong X."/>
            <person name="Chaisiri K."/>
            <person name="Xia D."/>
            <person name="Armstrong S.D."/>
            <person name="Fang Y."/>
            <person name="Donnelly M.J."/>
            <person name="Kadowaki T."/>
            <person name="McGarry J.W."/>
            <person name="Darby A.C."/>
            <person name="Makepeace B.L."/>
        </authorList>
    </citation>
    <scope>NUCLEOTIDE SEQUENCE [LARGE SCALE GENOMIC DNA]</scope>
    <source>
        <strain evidence="2">UoL-UT</strain>
    </source>
</reference>
<dbReference type="VEuPathDB" id="VectorBase:LDEU013872"/>
<organism evidence="2 3">
    <name type="scientific">Leptotrombidium deliense</name>
    <dbReference type="NCBI Taxonomy" id="299467"/>
    <lineage>
        <taxon>Eukaryota</taxon>
        <taxon>Metazoa</taxon>
        <taxon>Ecdysozoa</taxon>
        <taxon>Arthropoda</taxon>
        <taxon>Chelicerata</taxon>
        <taxon>Arachnida</taxon>
        <taxon>Acari</taxon>
        <taxon>Acariformes</taxon>
        <taxon>Trombidiformes</taxon>
        <taxon>Prostigmata</taxon>
        <taxon>Anystina</taxon>
        <taxon>Parasitengona</taxon>
        <taxon>Trombiculoidea</taxon>
        <taxon>Trombiculidae</taxon>
        <taxon>Leptotrombidium</taxon>
    </lineage>
</organism>